<organism evidence="1">
    <name type="scientific">termite gut metagenome</name>
    <dbReference type="NCBI Taxonomy" id="433724"/>
    <lineage>
        <taxon>unclassified sequences</taxon>
        <taxon>metagenomes</taxon>
        <taxon>organismal metagenomes</taxon>
    </lineage>
</organism>
<protein>
    <submittedName>
        <fullName evidence="1">Uncharacterized protein</fullName>
    </submittedName>
</protein>
<accession>A0A5J4PUP7</accession>
<evidence type="ECO:0000313" key="1">
    <source>
        <dbReference type="EMBL" id="KAA6312491.1"/>
    </source>
</evidence>
<proteinExistence type="predicted"/>
<comment type="caution">
    <text evidence="1">The sequence shown here is derived from an EMBL/GenBank/DDBJ whole genome shotgun (WGS) entry which is preliminary data.</text>
</comment>
<dbReference type="AlphaFoldDB" id="A0A5J4PUP7"/>
<reference evidence="1" key="1">
    <citation type="submission" date="2019-03" db="EMBL/GenBank/DDBJ databases">
        <title>Single cell metagenomics reveals metabolic interactions within the superorganism composed of flagellate Streblomastix strix and complex community of Bacteroidetes bacteria on its surface.</title>
        <authorList>
            <person name="Treitli S.C."/>
            <person name="Kolisko M."/>
            <person name="Husnik F."/>
            <person name="Keeling P."/>
            <person name="Hampl V."/>
        </authorList>
    </citation>
    <scope>NUCLEOTIDE SEQUENCE</scope>
    <source>
        <strain evidence="1">STM</strain>
    </source>
</reference>
<gene>
    <name evidence="1" type="ORF">EZS27_036588</name>
</gene>
<dbReference type="EMBL" id="SNRY01006484">
    <property type="protein sequence ID" value="KAA6312491.1"/>
    <property type="molecule type" value="Genomic_DNA"/>
</dbReference>
<sequence length="42" mass="5087">MNEISFEAYICFQNLKERLTYVLANFGGKYDINFYCKKAKRR</sequence>
<name>A0A5J4PUP7_9ZZZZ</name>